<keyword evidence="5" id="KW-0902">Two-component regulatory system</keyword>
<dbReference type="PRINTS" id="PR00344">
    <property type="entry name" value="BCTRLSENSOR"/>
</dbReference>
<organism evidence="8 9">
    <name type="scientific">Prevotella brunnea</name>
    <dbReference type="NCBI Taxonomy" id="2508867"/>
    <lineage>
        <taxon>Bacteria</taxon>
        <taxon>Pseudomonadati</taxon>
        <taxon>Bacteroidota</taxon>
        <taxon>Bacteroidia</taxon>
        <taxon>Bacteroidales</taxon>
        <taxon>Prevotellaceae</taxon>
        <taxon>Prevotella</taxon>
    </lineage>
</organism>
<dbReference type="SUPFAM" id="SSF48452">
    <property type="entry name" value="TPR-like"/>
    <property type="match status" value="1"/>
</dbReference>
<proteinExistence type="predicted"/>
<dbReference type="InterPro" id="IPR004358">
    <property type="entry name" value="Sig_transdc_His_kin-like_C"/>
</dbReference>
<dbReference type="AlphaFoldDB" id="A0A5C8GAV3"/>
<dbReference type="SUPFAM" id="SSF55874">
    <property type="entry name" value="ATPase domain of HSP90 chaperone/DNA topoisomerase II/histidine kinase"/>
    <property type="match status" value="1"/>
</dbReference>
<dbReference type="Gene3D" id="1.25.40.10">
    <property type="entry name" value="Tetratricopeptide repeat domain"/>
    <property type="match status" value="1"/>
</dbReference>
<evidence type="ECO:0000256" key="3">
    <source>
        <dbReference type="ARBA" id="ARBA00022679"/>
    </source>
</evidence>
<comment type="catalytic activity">
    <reaction evidence="1">
        <text>ATP + protein L-histidine = ADP + protein N-phospho-L-histidine.</text>
        <dbReference type="EC" id="2.7.13.3"/>
    </reaction>
</comment>
<keyword evidence="3" id="KW-0808">Transferase</keyword>
<dbReference type="Gene3D" id="3.30.565.10">
    <property type="entry name" value="Histidine kinase-like ATPase, C-terminal domain"/>
    <property type="match status" value="1"/>
</dbReference>
<dbReference type="PANTHER" id="PTHR43711:SF31">
    <property type="entry name" value="HISTIDINE KINASE"/>
    <property type="match status" value="1"/>
</dbReference>
<dbReference type="Proteomes" id="UP000321612">
    <property type="component" value="Unassembled WGS sequence"/>
</dbReference>
<evidence type="ECO:0000259" key="7">
    <source>
        <dbReference type="PROSITE" id="PS50109"/>
    </source>
</evidence>
<dbReference type="PANTHER" id="PTHR43711">
    <property type="entry name" value="TWO-COMPONENT HISTIDINE KINASE"/>
    <property type="match status" value="1"/>
</dbReference>
<evidence type="ECO:0000256" key="6">
    <source>
        <dbReference type="SAM" id="Phobius"/>
    </source>
</evidence>
<dbReference type="InterPro" id="IPR036890">
    <property type="entry name" value="HATPase_C_sf"/>
</dbReference>
<dbReference type="SMART" id="SM00387">
    <property type="entry name" value="HATPase_c"/>
    <property type="match status" value="1"/>
</dbReference>
<sequence>MVGFCFSACSRVERGKVDCLNERSYYFHYKNLDSTLYYAEKAYHLSEHYSAGRAEALNNIAFVNIVKMEYEKASEILRTLTSLTDNQVELLIADIQMMRLCQRQSRNKEFYDYHESAQRRGRRIKEEKNYLSKHQKARLVYAHSEFHIVTSIYYYYVGLEIPSVKALKAVNPDGEIMTDTAQYLNLLYNLGAGGIIKGKSQEDINQQEFDILMRCYSMAHKFGYIPWEANSLQALSEKFLIEHDRNKLLADNQTAVKLLNEDNMPDTLLAGNMAQRALRLFEEYGDVYQTAGNYRTLASCYWQINDYRSAIICLEKALLHNKSIEKTPDLIASIREQLSVVYAAINDKQGSDFNRNIYLDLQEKTRQDRYYESRAEQLEKTSRQLNMMIGAVTLVIVFIILLLWRFHYLRRKGRNANSLTDLLQPLKQWQIANEQELSKMEEEYEETQVAFAVAQAHLIANKKKNLEIRAKVTLVNIITPFIDRILWEVRLLQKRKETNELRNERYTYISELTDKINEYNDVLTEWIQLRKGELSLHIESFRLQEIFEIIAKSRTSFALKDIEFEVQSTKNIVKADRILTLFMLNTLADNARKFTDKGGRVTVSSREYQNYVEVSVADTGKGVAADELAHIFDNKVIADNQESKSHGFGLMNCQGIINKYRKSSKIFSVCEIYAKSKVGEGSTFSFRLPKGILRTFVFFLTGMLPTIIMGFTHSTLTSLNENINNSLRNLEMANTYADSAYYSNIKGNYHKTLAFADTCRYYLNKYYLQFHPTGKMLMKRMGNDAETPAEIKWFHDNLPTNFSIILDIRNESAVAALALHKWALYRYNNKVYTHLFKETSSDKKLGKYCRMMQRSESNKNVAVILLIVLLISIFPLYYFMYYRHQLFYLFCEDKLKEINKILVSNISITDKLTTIDRNINEKFPKELMSIINKIREALLTSATQTDKNKHNIEMAEDELRRLEYEDEQLHISNNILDNCLSTLKHETMYYPSRIRQLVDDKDTQLQTIGELAAYYKNLYSLLSLQAMRQITSQNYVKQKVKVSDIIPSKVEFVENPKSSTFVIGDMDLLKYLFEIIARQFRNNKINVNIEESGSVYVVLQVIVMEIKLSEADCIELFTPAANNIPFLICRQIVREIGEITNRRRCGITAQKISGNLILNITLSKAKV</sequence>
<evidence type="ECO:0000256" key="5">
    <source>
        <dbReference type="ARBA" id="ARBA00023012"/>
    </source>
</evidence>
<evidence type="ECO:0000256" key="2">
    <source>
        <dbReference type="ARBA" id="ARBA00012438"/>
    </source>
</evidence>
<feature type="domain" description="Histidine kinase" evidence="7">
    <location>
        <begin position="473"/>
        <end position="692"/>
    </location>
</feature>
<reference evidence="9" key="1">
    <citation type="submission" date="2019-05" db="EMBL/GenBank/DDBJ databases">
        <title>Prevotella brunnea sp. nov., isolated from a wound of a patient.</title>
        <authorList>
            <person name="Buhl M."/>
        </authorList>
    </citation>
    <scope>NUCLEOTIDE SEQUENCE [LARGE SCALE GENOMIC DNA]</scope>
    <source>
        <strain evidence="9">A2672</strain>
    </source>
</reference>
<protein>
    <recommendedName>
        <fullName evidence="2">histidine kinase</fullName>
        <ecNumber evidence="2">2.7.13.3</ecNumber>
    </recommendedName>
</protein>
<dbReference type="GO" id="GO:0000160">
    <property type="term" value="P:phosphorelay signal transduction system"/>
    <property type="evidence" value="ECO:0007669"/>
    <property type="project" value="UniProtKB-KW"/>
</dbReference>
<name>A0A5C8GAV3_9BACT</name>
<evidence type="ECO:0000313" key="9">
    <source>
        <dbReference type="Proteomes" id="UP000321612"/>
    </source>
</evidence>
<dbReference type="InterPro" id="IPR011990">
    <property type="entry name" value="TPR-like_helical_dom_sf"/>
</dbReference>
<gene>
    <name evidence="8" type="ORF">ETF27_09870</name>
</gene>
<comment type="caution">
    <text evidence="8">The sequence shown here is derived from an EMBL/GenBank/DDBJ whole genome shotgun (WGS) entry which is preliminary data.</text>
</comment>
<evidence type="ECO:0000256" key="1">
    <source>
        <dbReference type="ARBA" id="ARBA00000085"/>
    </source>
</evidence>
<dbReference type="InterPro" id="IPR003594">
    <property type="entry name" value="HATPase_dom"/>
</dbReference>
<dbReference type="Pfam" id="PF02518">
    <property type="entry name" value="HATPase_c"/>
    <property type="match status" value="1"/>
</dbReference>
<keyword evidence="6" id="KW-1133">Transmembrane helix</keyword>
<evidence type="ECO:0000313" key="8">
    <source>
        <dbReference type="EMBL" id="TXJ59065.1"/>
    </source>
</evidence>
<dbReference type="RefSeq" id="WP_147785768.1">
    <property type="nucleotide sequence ID" value="NZ_SDIK01000085.1"/>
</dbReference>
<keyword evidence="9" id="KW-1185">Reference proteome</keyword>
<dbReference type="Pfam" id="PF17139">
    <property type="entry name" value="DUF5112"/>
    <property type="match status" value="1"/>
</dbReference>
<keyword evidence="6" id="KW-0472">Membrane</keyword>
<accession>A0A5C8GAV3</accession>
<keyword evidence="4" id="KW-0418">Kinase</keyword>
<feature type="transmembrane region" description="Helical" evidence="6">
    <location>
        <begin position="385"/>
        <end position="404"/>
    </location>
</feature>
<evidence type="ECO:0000256" key="4">
    <source>
        <dbReference type="ARBA" id="ARBA00022777"/>
    </source>
</evidence>
<dbReference type="EC" id="2.7.13.3" evidence="2"/>
<dbReference type="InterPro" id="IPR005467">
    <property type="entry name" value="His_kinase_dom"/>
</dbReference>
<dbReference type="GO" id="GO:0004673">
    <property type="term" value="F:protein histidine kinase activity"/>
    <property type="evidence" value="ECO:0007669"/>
    <property type="project" value="UniProtKB-EC"/>
</dbReference>
<dbReference type="InterPro" id="IPR033405">
    <property type="entry name" value="DUF5112"/>
</dbReference>
<dbReference type="EMBL" id="SDIK01000085">
    <property type="protein sequence ID" value="TXJ59065.1"/>
    <property type="molecule type" value="Genomic_DNA"/>
</dbReference>
<dbReference type="OrthoDB" id="1043958at2"/>
<dbReference type="InterPro" id="IPR050736">
    <property type="entry name" value="Sensor_HK_Regulatory"/>
</dbReference>
<dbReference type="Pfam" id="PF17140">
    <property type="entry name" value="DUF5113"/>
    <property type="match status" value="2"/>
</dbReference>
<dbReference type="InterPro" id="IPR033406">
    <property type="entry name" value="DUF5113"/>
</dbReference>
<dbReference type="PROSITE" id="PS50109">
    <property type="entry name" value="HIS_KIN"/>
    <property type="match status" value="1"/>
</dbReference>
<feature type="transmembrane region" description="Helical" evidence="6">
    <location>
        <begin position="861"/>
        <end position="880"/>
    </location>
</feature>
<keyword evidence="6" id="KW-0812">Transmembrane</keyword>